<name>A0A1Y1X5S6_9FUNG</name>
<evidence type="ECO:0000313" key="1">
    <source>
        <dbReference type="EMBL" id="ORX81008.1"/>
    </source>
</evidence>
<reference evidence="1 2" key="1">
    <citation type="submission" date="2016-08" db="EMBL/GenBank/DDBJ databases">
        <title>A Parts List for Fungal Cellulosomes Revealed by Comparative Genomics.</title>
        <authorList>
            <consortium name="DOE Joint Genome Institute"/>
            <person name="Haitjema C.H."/>
            <person name="Gilmore S.P."/>
            <person name="Henske J.K."/>
            <person name="Solomon K.V."/>
            <person name="De Groot R."/>
            <person name="Kuo A."/>
            <person name="Mondo S.J."/>
            <person name="Salamov A.A."/>
            <person name="Labutti K."/>
            <person name="Zhao Z."/>
            <person name="Chiniquy J."/>
            <person name="Barry K."/>
            <person name="Brewer H.M."/>
            <person name="Purvine S.O."/>
            <person name="Wright A.T."/>
            <person name="Boxma B."/>
            <person name="Van Alen T."/>
            <person name="Hackstein J.H."/>
            <person name="Baker S.E."/>
            <person name="Grigoriev I.V."/>
            <person name="O'Malley M.A."/>
        </authorList>
    </citation>
    <scope>NUCLEOTIDE SEQUENCE [LARGE SCALE GENOMIC DNA]</scope>
    <source>
        <strain evidence="1 2">S4</strain>
    </source>
</reference>
<organism evidence="1 2">
    <name type="scientific">Anaeromyces robustus</name>
    <dbReference type="NCBI Taxonomy" id="1754192"/>
    <lineage>
        <taxon>Eukaryota</taxon>
        <taxon>Fungi</taxon>
        <taxon>Fungi incertae sedis</taxon>
        <taxon>Chytridiomycota</taxon>
        <taxon>Chytridiomycota incertae sedis</taxon>
        <taxon>Neocallimastigomycetes</taxon>
        <taxon>Neocallimastigales</taxon>
        <taxon>Neocallimastigaceae</taxon>
        <taxon>Anaeromyces</taxon>
    </lineage>
</organism>
<comment type="caution">
    <text evidence="1">The sequence shown here is derived from an EMBL/GenBank/DDBJ whole genome shotgun (WGS) entry which is preliminary data.</text>
</comment>
<gene>
    <name evidence="1" type="ORF">BCR32DRAFT_280046</name>
</gene>
<dbReference type="EMBL" id="MCFG01000129">
    <property type="protein sequence ID" value="ORX81008.1"/>
    <property type="molecule type" value="Genomic_DNA"/>
</dbReference>
<evidence type="ECO:0000313" key="2">
    <source>
        <dbReference type="Proteomes" id="UP000193944"/>
    </source>
</evidence>
<accession>A0A1Y1X5S6</accession>
<sequence length="114" mass="13549">MQSIKITQNKNAYDLISELCVYDNNCLIYFRQRVCLLNNTDLIGCNRFFSNTINTVCSILDLFYSFREKEKDSLLDINSKKSVDVLNKIMEIQYAISKLLHYYNNNNNNNYYHH</sequence>
<dbReference type="AlphaFoldDB" id="A0A1Y1X5S6"/>
<protein>
    <submittedName>
        <fullName evidence="1">Uncharacterized protein</fullName>
    </submittedName>
</protein>
<dbReference type="Proteomes" id="UP000193944">
    <property type="component" value="Unassembled WGS sequence"/>
</dbReference>
<reference evidence="1 2" key="2">
    <citation type="submission" date="2016-08" db="EMBL/GenBank/DDBJ databases">
        <title>Pervasive Adenine N6-methylation of Active Genes in Fungi.</title>
        <authorList>
            <consortium name="DOE Joint Genome Institute"/>
            <person name="Mondo S.J."/>
            <person name="Dannebaum R.O."/>
            <person name="Kuo R.C."/>
            <person name="Labutti K."/>
            <person name="Haridas S."/>
            <person name="Kuo A."/>
            <person name="Salamov A."/>
            <person name="Ahrendt S.R."/>
            <person name="Lipzen A."/>
            <person name="Sullivan W."/>
            <person name="Andreopoulos W.B."/>
            <person name="Clum A."/>
            <person name="Lindquist E."/>
            <person name="Daum C."/>
            <person name="Ramamoorthy G.K."/>
            <person name="Gryganskyi A."/>
            <person name="Culley D."/>
            <person name="Magnuson J.K."/>
            <person name="James T.Y."/>
            <person name="O'Malley M.A."/>
            <person name="Stajich J.E."/>
            <person name="Spatafora J.W."/>
            <person name="Visel A."/>
            <person name="Grigoriev I.V."/>
        </authorList>
    </citation>
    <scope>NUCLEOTIDE SEQUENCE [LARGE SCALE GENOMIC DNA]</scope>
    <source>
        <strain evidence="1 2">S4</strain>
    </source>
</reference>
<proteinExistence type="predicted"/>
<keyword evidence="2" id="KW-1185">Reference proteome</keyword>